<evidence type="ECO:0000313" key="2">
    <source>
        <dbReference type="Proteomes" id="UP000757900"/>
    </source>
</evidence>
<dbReference type="EMBL" id="JABZFV010000121">
    <property type="protein sequence ID" value="MBF0935064.1"/>
    <property type="molecule type" value="Genomic_DNA"/>
</dbReference>
<reference evidence="1" key="1">
    <citation type="submission" date="2020-04" db="EMBL/GenBank/DDBJ databases">
        <title>Deep metagenomics examines the oral microbiome during advanced dental caries in children, revealing novel taxa and co-occurrences with host molecules.</title>
        <authorList>
            <person name="Baker J.L."/>
            <person name="Morton J.T."/>
            <person name="Dinis M."/>
            <person name="Alvarez R."/>
            <person name="Tran N.C."/>
            <person name="Knight R."/>
            <person name="Edlund A."/>
        </authorList>
    </citation>
    <scope>NUCLEOTIDE SEQUENCE</scope>
    <source>
        <strain evidence="1">JCVI_23_bin.16</strain>
    </source>
</reference>
<accession>A0A929MPS7</accession>
<dbReference type="Gene3D" id="2.30.30.100">
    <property type="match status" value="1"/>
</dbReference>
<evidence type="ECO:0000313" key="1">
    <source>
        <dbReference type="EMBL" id="MBF0935064.1"/>
    </source>
</evidence>
<dbReference type="RefSeq" id="WP_023391487.1">
    <property type="nucleotide sequence ID" value="NZ_CAJPUI010000003.1"/>
</dbReference>
<dbReference type="Proteomes" id="UP000757900">
    <property type="component" value="Unassembled WGS sequence"/>
</dbReference>
<proteinExistence type="predicted"/>
<organism evidence="1 2">
    <name type="scientific">Abiotrophia defectiva</name>
    <name type="common">Streptococcus defectivus</name>
    <dbReference type="NCBI Taxonomy" id="46125"/>
    <lineage>
        <taxon>Bacteria</taxon>
        <taxon>Bacillati</taxon>
        <taxon>Bacillota</taxon>
        <taxon>Bacilli</taxon>
        <taxon>Lactobacillales</taxon>
        <taxon>Aerococcaceae</taxon>
        <taxon>Abiotrophia</taxon>
    </lineage>
</organism>
<dbReference type="GO" id="GO:0006355">
    <property type="term" value="P:regulation of DNA-templated transcription"/>
    <property type="evidence" value="ECO:0007669"/>
    <property type="project" value="InterPro"/>
</dbReference>
<gene>
    <name evidence="1" type="ORF">HXK00_05405</name>
</gene>
<sequence>MPKEIAEIKSLMDQNIGEKIIITVQLGRNKKRTRRGVLKETYRSVFVVDLEQEANTLGCVSYSYCDVLTKAIDVDFAQ</sequence>
<protein>
    <submittedName>
        <fullName evidence="1">Veg family protein</fullName>
    </submittedName>
</protein>
<dbReference type="Pfam" id="PF06257">
    <property type="entry name" value="VEG"/>
    <property type="match status" value="1"/>
</dbReference>
<comment type="caution">
    <text evidence="1">The sequence shown here is derived from an EMBL/GenBank/DDBJ whole genome shotgun (WGS) entry which is preliminary data.</text>
</comment>
<dbReference type="PANTHER" id="PTHR40026:SF1">
    <property type="entry name" value="PROTEIN VEG"/>
    <property type="match status" value="1"/>
</dbReference>
<dbReference type="AlphaFoldDB" id="A0A929MPS7"/>
<dbReference type="InterPro" id="IPR009366">
    <property type="entry name" value="Protein_Veg"/>
</dbReference>
<dbReference type="PANTHER" id="PTHR40026">
    <property type="entry name" value="PROTEIN VEG"/>
    <property type="match status" value="1"/>
</dbReference>
<name>A0A929MPS7_ABIDE</name>
<dbReference type="GeneID" id="84816917"/>